<dbReference type="Proteomes" id="UP000027265">
    <property type="component" value="Unassembled WGS sequence"/>
</dbReference>
<gene>
    <name evidence="1" type="ORF">JAAARDRAFT_196093</name>
</gene>
<sequence>MDFYKLVCQQLEKIQTEMYKMASRKTLSCTVDCTEDAQDIIQWKECLDHAHKMFQIQLEIGGRLFAINTPQQAMDTQQGVVLPPNLNPVVSQALPPAPAIFFG</sequence>
<protein>
    <submittedName>
        <fullName evidence="1">Uncharacterized protein</fullName>
    </submittedName>
</protein>
<dbReference type="EMBL" id="KL197726">
    <property type="protein sequence ID" value="KDQ55242.1"/>
    <property type="molecule type" value="Genomic_DNA"/>
</dbReference>
<name>A0A067PVD5_9AGAM</name>
<keyword evidence="2" id="KW-1185">Reference proteome</keyword>
<organism evidence="1 2">
    <name type="scientific">Jaapia argillacea MUCL 33604</name>
    <dbReference type="NCBI Taxonomy" id="933084"/>
    <lineage>
        <taxon>Eukaryota</taxon>
        <taxon>Fungi</taxon>
        <taxon>Dikarya</taxon>
        <taxon>Basidiomycota</taxon>
        <taxon>Agaricomycotina</taxon>
        <taxon>Agaricomycetes</taxon>
        <taxon>Agaricomycetidae</taxon>
        <taxon>Jaapiales</taxon>
        <taxon>Jaapiaceae</taxon>
        <taxon>Jaapia</taxon>
    </lineage>
</organism>
<reference evidence="2" key="1">
    <citation type="journal article" date="2014" name="Proc. Natl. Acad. Sci. U.S.A.">
        <title>Extensive sampling of basidiomycete genomes demonstrates inadequacy of the white-rot/brown-rot paradigm for wood decay fungi.</title>
        <authorList>
            <person name="Riley R."/>
            <person name="Salamov A.A."/>
            <person name="Brown D.W."/>
            <person name="Nagy L.G."/>
            <person name="Floudas D."/>
            <person name="Held B.W."/>
            <person name="Levasseur A."/>
            <person name="Lombard V."/>
            <person name="Morin E."/>
            <person name="Otillar R."/>
            <person name="Lindquist E.A."/>
            <person name="Sun H."/>
            <person name="LaButti K.M."/>
            <person name="Schmutz J."/>
            <person name="Jabbour D."/>
            <person name="Luo H."/>
            <person name="Baker S.E."/>
            <person name="Pisabarro A.G."/>
            <person name="Walton J.D."/>
            <person name="Blanchette R.A."/>
            <person name="Henrissat B."/>
            <person name="Martin F."/>
            <person name="Cullen D."/>
            <person name="Hibbett D.S."/>
            <person name="Grigoriev I.V."/>
        </authorList>
    </citation>
    <scope>NUCLEOTIDE SEQUENCE [LARGE SCALE GENOMIC DNA]</scope>
    <source>
        <strain evidence="2">MUCL 33604</strain>
    </source>
</reference>
<dbReference type="InParanoid" id="A0A067PVD5"/>
<proteinExistence type="predicted"/>
<dbReference type="OrthoDB" id="192148at2759"/>
<evidence type="ECO:0000313" key="2">
    <source>
        <dbReference type="Proteomes" id="UP000027265"/>
    </source>
</evidence>
<dbReference type="HOGENOM" id="CLU_2264140_0_0_1"/>
<evidence type="ECO:0000313" key="1">
    <source>
        <dbReference type="EMBL" id="KDQ55242.1"/>
    </source>
</evidence>
<dbReference type="AlphaFoldDB" id="A0A067PVD5"/>
<accession>A0A067PVD5</accession>